<comment type="cofactor">
    <cofactor evidence="1 14">
        <name>heme</name>
        <dbReference type="ChEBI" id="CHEBI:30413"/>
    </cofactor>
</comment>
<keyword evidence="8" id="KW-0256">Endoplasmic reticulum</keyword>
<keyword evidence="16" id="KW-1133">Transmembrane helix</keyword>
<evidence type="ECO:0000256" key="11">
    <source>
        <dbReference type="ARBA" id="ARBA00023004"/>
    </source>
</evidence>
<dbReference type="PANTHER" id="PTHR24292">
    <property type="entry name" value="CYTOCHROME P450"/>
    <property type="match status" value="1"/>
</dbReference>
<reference evidence="17 18" key="1">
    <citation type="submission" date="2024-05" db="EMBL/GenBank/DDBJ databases">
        <title>Genetic variation in Jamaican populations of the coffee berry borer (Hypothenemus hampei).</title>
        <authorList>
            <person name="Errbii M."/>
            <person name="Myrie A."/>
        </authorList>
    </citation>
    <scope>NUCLEOTIDE SEQUENCE [LARGE SCALE GENOMIC DNA]</scope>
    <source>
        <strain evidence="17">JA-Hopewell-2020-01-JO</strain>
        <tissue evidence="17">Whole body</tissue>
    </source>
</reference>
<evidence type="ECO:0000256" key="1">
    <source>
        <dbReference type="ARBA" id="ARBA00001971"/>
    </source>
</evidence>
<organism evidence="17 18">
    <name type="scientific">Hypothenemus hampei</name>
    <name type="common">Coffee berry borer</name>
    <dbReference type="NCBI Taxonomy" id="57062"/>
    <lineage>
        <taxon>Eukaryota</taxon>
        <taxon>Metazoa</taxon>
        <taxon>Ecdysozoa</taxon>
        <taxon>Arthropoda</taxon>
        <taxon>Hexapoda</taxon>
        <taxon>Insecta</taxon>
        <taxon>Pterygota</taxon>
        <taxon>Neoptera</taxon>
        <taxon>Endopterygota</taxon>
        <taxon>Coleoptera</taxon>
        <taxon>Polyphaga</taxon>
        <taxon>Cucujiformia</taxon>
        <taxon>Curculionidae</taxon>
        <taxon>Scolytinae</taxon>
        <taxon>Hypothenemus</taxon>
    </lineage>
</organism>
<keyword evidence="18" id="KW-1185">Reference proteome</keyword>
<evidence type="ECO:0008006" key="19">
    <source>
        <dbReference type="Google" id="ProtNLM"/>
    </source>
</evidence>
<evidence type="ECO:0000256" key="3">
    <source>
        <dbReference type="ARBA" id="ARBA00004174"/>
    </source>
</evidence>
<sequence length="502" mass="58076">MFSTERFLLELLLVIGTGLLSVYVYFKYCYTYWAKKGVPYLEPSFPLGNNEVFGSEAFAHGVEAKGWYNSLKKMGVKFGGVYNFCNKVLVLVDLDLIRNVTIKQYNSFLNREFYSNVKHAPETHNLFIAESETWRFMRQNMAPMFTSAKMKYIFDCVNKCSLMLEELFNKAASSKDYFNLRLFIDKFTMDNIGVVVFGLEFNCLITENTKFREIADRTNEPDLLVRFKRLAARIAPGLSKKFGIQTVDNDTLNFLSEMIRNNVETRRKSNIRRNDVTQLLMDLQETNESNKKFTMNEIIANCIMFLFAGFDTSSKTIQFTLLELARNQALQDKTRQHIQRILKKYDGELTYEGLQEMTFLRQVVDETLRLYPPVLTISRIATEDCKLEGTDFVVEKGTTIVIPVIGLHRDPDLFPNPEKYDPERFTVENKSNIKPSSYLPFGDGPRNCIGKRFGLMQVQIGLVKILNSFRIEVNPNMKYPIEIGKSQFLLETEDIYAKAIKL</sequence>
<dbReference type="PANTHER" id="PTHR24292:SF100">
    <property type="entry name" value="CYTOCHROME P450 6A16, ISOFORM B-RELATED"/>
    <property type="match status" value="1"/>
</dbReference>
<dbReference type="InterPro" id="IPR036396">
    <property type="entry name" value="Cyt_P450_sf"/>
</dbReference>
<comment type="subcellular location">
    <subcellularLocation>
        <location evidence="4">Endoplasmic reticulum membrane</location>
        <topology evidence="4">Peripheral membrane protein</topology>
    </subcellularLocation>
    <subcellularLocation>
        <location evidence="3">Microsome membrane</location>
        <topology evidence="3">Peripheral membrane protein</topology>
    </subcellularLocation>
</comment>
<evidence type="ECO:0000256" key="7">
    <source>
        <dbReference type="ARBA" id="ARBA00022723"/>
    </source>
</evidence>
<comment type="caution">
    <text evidence="17">The sequence shown here is derived from an EMBL/GenBank/DDBJ whole genome shotgun (WGS) entry which is preliminary data.</text>
</comment>
<dbReference type="GO" id="GO:0005789">
    <property type="term" value="C:endoplasmic reticulum membrane"/>
    <property type="evidence" value="ECO:0007669"/>
    <property type="project" value="UniProtKB-SubCell"/>
</dbReference>
<keyword evidence="10 15" id="KW-0560">Oxidoreductase</keyword>
<dbReference type="Pfam" id="PF00067">
    <property type="entry name" value="p450"/>
    <property type="match status" value="1"/>
</dbReference>
<dbReference type="AlphaFoldDB" id="A0ABD1EP30"/>
<keyword evidence="9" id="KW-0492">Microsome</keyword>
<dbReference type="Proteomes" id="UP001566132">
    <property type="component" value="Unassembled WGS sequence"/>
</dbReference>
<evidence type="ECO:0000256" key="9">
    <source>
        <dbReference type="ARBA" id="ARBA00022848"/>
    </source>
</evidence>
<evidence type="ECO:0000313" key="17">
    <source>
        <dbReference type="EMBL" id="KAL1497220.1"/>
    </source>
</evidence>
<dbReference type="FunFam" id="1.10.630.10:FF:000042">
    <property type="entry name" value="Cytochrome P450"/>
    <property type="match status" value="1"/>
</dbReference>
<evidence type="ECO:0000256" key="15">
    <source>
        <dbReference type="RuleBase" id="RU000461"/>
    </source>
</evidence>
<keyword evidence="13 16" id="KW-0472">Membrane</keyword>
<comment type="similarity">
    <text evidence="5 15">Belongs to the cytochrome P450 family.</text>
</comment>
<proteinExistence type="inferred from homology"/>
<dbReference type="InterPro" id="IPR017972">
    <property type="entry name" value="Cyt_P450_CS"/>
</dbReference>
<feature type="binding site" description="axial binding residue" evidence="14">
    <location>
        <position position="448"/>
    </location>
    <ligand>
        <name>heme</name>
        <dbReference type="ChEBI" id="CHEBI:30413"/>
    </ligand>
    <ligandPart>
        <name>Fe</name>
        <dbReference type="ChEBI" id="CHEBI:18248"/>
    </ligandPart>
</feature>
<dbReference type="PROSITE" id="PS00086">
    <property type="entry name" value="CYTOCHROME_P450"/>
    <property type="match status" value="1"/>
</dbReference>
<keyword evidence="11 14" id="KW-0408">Iron</keyword>
<dbReference type="SUPFAM" id="SSF48264">
    <property type="entry name" value="Cytochrome P450"/>
    <property type="match status" value="1"/>
</dbReference>
<protein>
    <recommendedName>
        <fullName evidence="19">Cytochrome P450</fullName>
    </recommendedName>
</protein>
<evidence type="ECO:0000256" key="12">
    <source>
        <dbReference type="ARBA" id="ARBA00023033"/>
    </source>
</evidence>
<evidence type="ECO:0000256" key="6">
    <source>
        <dbReference type="ARBA" id="ARBA00022617"/>
    </source>
</evidence>
<evidence type="ECO:0000256" key="8">
    <source>
        <dbReference type="ARBA" id="ARBA00022824"/>
    </source>
</evidence>
<feature type="transmembrane region" description="Helical" evidence="16">
    <location>
        <begin position="7"/>
        <end position="26"/>
    </location>
</feature>
<comment type="function">
    <text evidence="2">May be involved in the metabolism of insect hormones and in the breakdown of synthetic insecticides.</text>
</comment>
<evidence type="ECO:0000256" key="10">
    <source>
        <dbReference type="ARBA" id="ARBA00023002"/>
    </source>
</evidence>
<dbReference type="GO" id="GO:0004497">
    <property type="term" value="F:monooxygenase activity"/>
    <property type="evidence" value="ECO:0007669"/>
    <property type="project" value="UniProtKB-KW"/>
</dbReference>
<keyword evidence="16" id="KW-0812">Transmembrane</keyword>
<evidence type="ECO:0000256" key="13">
    <source>
        <dbReference type="ARBA" id="ARBA00023136"/>
    </source>
</evidence>
<dbReference type="EMBL" id="JBDJPC010000006">
    <property type="protein sequence ID" value="KAL1497220.1"/>
    <property type="molecule type" value="Genomic_DNA"/>
</dbReference>
<evidence type="ECO:0000256" key="14">
    <source>
        <dbReference type="PIRSR" id="PIRSR602403-1"/>
    </source>
</evidence>
<keyword evidence="6 14" id="KW-0349">Heme</keyword>
<dbReference type="CDD" id="cd11056">
    <property type="entry name" value="CYP6-like"/>
    <property type="match status" value="1"/>
</dbReference>
<dbReference type="PRINTS" id="PR00465">
    <property type="entry name" value="EP450IV"/>
</dbReference>
<dbReference type="InterPro" id="IPR001128">
    <property type="entry name" value="Cyt_P450"/>
</dbReference>
<evidence type="ECO:0000256" key="2">
    <source>
        <dbReference type="ARBA" id="ARBA00003690"/>
    </source>
</evidence>
<dbReference type="Gene3D" id="1.10.630.10">
    <property type="entry name" value="Cytochrome P450"/>
    <property type="match status" value="1"/>
</dbReference>
<dbReference type="PRINTS" id="PR00385">
    <property type="entry name" value="P450"/>
</dbReference>
<keyword evidence="7 14" id="KW-0479">Metal-binding</keyword>
<dbReference type="InterPro" id="IPR002403">
    <property type="entry name" value="Cyt_P450_E_grp-IV"/>
</dbReference>
<gene>
    <name evidence="17" type="ORF">ABEB36_008216</name>
</gene>
<dbReference type="InterPro" id="IPR050476">
    <property type="entry name" value="Insect_CytP450_Detox"/>
</dbReference>
<evidence type="ECO:0000256" key="5">
    <source>
        <dbReference type="ARBA" id="ARBA00010617"/>
    </source>
</evidence>
<evidence type="ECO:0000313" key="18">
    <source>
        <dbReference type="Proteomes" id="UP001566132"/>
    </source>
</evidence>
<keyword evidence="12 15" id="KW-0503">Monooxygenase</keyword>
<accession>A0ABD1EP30</accession>
<name>A0ABD1EP30_HYPHA</name>
<evidence type="ECO:0000256" key="4">
    <source>
        <dbReference type="ARBA" id="ARBA00004406"/>
    </source>
</evidence>
<dbReference type="GO" id="GO:0046872">
    <property type="term" value="F:metal ion binding"/>
    <property type="evidence" value="ECO:0007669"/>
    <property type="project" value="UniProtKB-KW"/>
</dbReference>
<evidence type="ECO:0000256" key="16">
    <source>
        <dbReference type="SAM" id="Phobius"/>
    </source>
</evidence>